<evidence type="ECO:0000313" key="3">
    <source>
        <dbReference type="Proteomes" id="UP001140510"/>
    </source>
</evidence>
<dbReference type="Proteomes" id="UP001140510">
    <property type="component" value="Unassembled WGS sequence"/>
</dbReference>
<comment type="caution">
    <text evidence="2">The sequence shown here is derived from an EMBL/GenBank/DDBJ whole genome shotgun (WGS) entry which is preliminary data.</text>
</comment>
<keyword evidence="3" id="KW-1185">Reference proteome</keyword>
<evidence type="ECO:0000313" key="2">
    <source>
        <dbReference type="EMBL" id="KAJ4406280.1"/>
    </source>
</evidence>
<protein>
    <submittedName>
        <fullName evidence="2">Uncharacterized protein</fullName>
    </submittedName>
</protein>
<evidence type="ECO:0000256" key="1">
    <source>
        <dbReference type="SAM" id="MobiDB-lite"/>
    </source>
</evidence>
<feature type="compositionally biased region" description="Polar residues" evidence="1">
    <location>
        <begin position="1"/>
        <end position="13"/>
    </location>
</feature>
<gene>
    <name evidence="2" type="ORF">N0V91_004734</name>
</gene>
<name>A0A9W8ZFZ1_9PLEO</name>
<sequence length="208" mass="23574">MAQASMNTQQLGPQTPLPIAETVDPPFDLSASATTYDLDDSLEIEAVVPLDGPLEQPISQIPWRFLSPEELNSELDRILGLDRAAEPTVHERRQRDAEMLEPAYQTEPRPDTTGSEDEQLLRQTIEQSRPNWQRYCDFVNREQPLAEEAMPVEQQPINEFDFGRPFSQQELAMFDDFDDEPSLFVHYDAGTAAAQAASPLQDPERNED</sequence>
<feature type="region of interest" description="Disordered" evidence="1">
    <location>
        <begin position="1"/>
        <end position="32"/>
    </location>
</feature>
<dbReference type="EMBL" id="JAPEVA010000028">
    <property type="protein sequence ID" value="KAJ4406280.1"/>
    <property type="molecule type" value="Genomic_DNA"/>
</dbReference>
<dbReference type="AlphaFoldDB" id="A0A9W8ZFZ1"/>
<feature type="compositionally biased region" description="Basic and acidic residues" evidence="1">
    <location>
        <begin position="87"/>
        <end position="98"/>
    </location>
</feature>
<organism evidence="2 3">
    <name type="scientific">Didymella pomorum</name>
    <dbReference type="NCBI Taxonomy" id="749634"/>
    <lineage>
        <taxon>Eukaryota</taxon>
        <taxon>Fungi</taxon>
        <taxon>Dikarya</taxon>
        <taxon>Ascomycota</taxon>
        <taxon>Pezizomycotina</taxon>
        <taxon>Dothideomycetes</taxon>
        <taxon>Pleosporomycetidae</taxon>
        <taxon>Pleosporales</taxon>
        <taxon>Pleosporineae</taxon>
        <taxon>Didymellaceae</taxon>
        <taxon>Didymella</taxon>
    </lineage>
</organism>
<proteinExistence type="predicted"/>
<accession>A0A9W8ZFZ1</accession>
<reference evidence="2" key="1">
    <citation type="submission" date="2022-10" db="EMBL/GenBank/DDBJ databases">
        <title>Tapping the CABI collections for fungal endophytes: first genome assemblies for Collariella, Neodidymelliopsis, Ascochyta clinopodiicola, Didymella pomorum, Didymosphaeria variabile, Neocosmospora piperis and Neocucurbitaria cava.</title>
        <authorList>
            <person name="Hill R."/>
        </authorList>
    </citation>
    <scope>NUCLEOTIDE SEQUENCE</scope>
    <source>
        <strain evidence="2">IMI 355091</strain>
    </source>
</reference>
<feature type="region of interest" description="Disordered" evidence="1">
    <location>
        <begin position="87"/>
        <end position="118"/>
    </location>
</feature>